<dbReference type="RefSeq" id="WP_322608482.1">
    <property type="nucleotide sequence ID" value="NZ_JARVCO010000010.1"/>
</dbReference>
<protein>
    <recommendedName>
        <fullName evidence="4">DUF4405 domain-containing protein</fullName>
    </recommendedName>
</protein>
<keyword evidence="1" id="KW-0472">Membrane</keyword>
<accession>A0ABU5MWU0</accession>
<feature type="transmembrane region" description="Helical" evidence="1">
    <location>
        <begin position="71"/>
        <end position="92"/>
    </location>
</feature>
<keyword evidence="1" id="KW-1133">Transmembrane helix</keyword>
<keyword evidence="3" id="KW-1185">Reference proteome</keyword>
<keyword evidence="1" id="KW-0812">Transmembrane</keyword>
<reference evidence="2 3" key="1">
    <citation type="journal article" date="2024" name="Appl. Environ. Microbiol.">
        <title>Pontiella agarivorans sp. nov., a novel marine anaerobic bacterium capable of degrading macroalgal polysaccharides and fixing nitrogen.</title>
        <authorList>
            <person name="Liu N."/>
            <person name="Kivenson V."/>
            <person name="Peng X."/>
            <person name="Cui Z."/>
            <person name="Lankiewicz T.S."/>
            <person name="Gosselin K.M."/>
            <person name="English C.J."/>
            <person name="Blair E.M."/>
            <person name="O'Malley M.A."/>
            <person name="Valentine D.L."/>
        </authorList>
    </citation>
    <scope>NUCLEOTIDE SEQUENCE [LARGE SCALE GENOMIC DNA]</scope>
    <source>
        <strain evidence="2 3">NLcol2</strain>
    </source>
</reference>
<feature type="transmembrane region" description="Helical" evidence="1">
    <location>
        <begin position="7"/>
        <end position="28"/>
    </location>
</feature>
<gene>
    <name evidence="2" type="ORF">P9H32_08585</name>
</gene>
<evidence type="ECO:0008006" key="4">
    <source>
        <dbReference type="Google" id="ProtNLM"/>
    </source>
</evidence>
<evidence type="ECO:0000313" key="3">
    <source>
        <dbReference type="Proteomes" id="UP001290861"/>
    </source>
</evidence>
<comment type="caution">
    <text evidence="2">The sequence shown here is derived from an EMBL/GenBank/DDBJ whole genome shotgun (WGS) entry which is preliminary data.</text>
</comment>
<name>A0ABU5MWU0_9BACT</name>
<sequence length="332" mass="36716">MKSRALVSLFIALMFIGMAVTGVLSYLWKYNQRLSAFHVIFSFSFLVLALFHIFNNFKPLKNYATKKKTRFLLPVLLGVVAVYMVGIAYSLFPFKQIVGFGKTLRQQDEIRKKTEYVITTKSEAAGRAITIDFRAGPEYMTKRTAPDGRVITSIPQIAVWLEDADGSYLETLYVSGKSATGNYSGGKNRRPGALPAWSHARGIKSADGLFMPDAGSAVVDGLSAATPLTSFSLHSRYPEKQNLKLRVEVNKSFDDNEYFNKENITDDPVYLKNPNGQPSLIYTAELNPEASVVLAELTGHGHISGADGKINPDLSNITTARHMFKGIVIETE</sequence>
<organism evidence="2 3">
    <name type="scientific">Pontiella agarivorans</name>
    <dbReference type="NCBI Taxonomy" id="3038953"/>
    <lineage>
        <taxon>Bacteria</taxon>
        <taxon>Pseudomonadati</taxon>
        <taxon>Kiritimatiellota</taxon>
        <taxon>Kiritimatiellia</taxon>
        <taxon>Kiritimatiellales</taxon>
        <taxon>Pontiellaceae</taxon>
        <taxon>Pontiella</taxon>
    </lineage>
</organism>
<evidence type="ECO:0000256" key="1">
    <source>
        <dbReference type="SAM" id="Phobius"/>
    </source>
</evidence>
<proteinExistence type="predicted"/>
<dbReference type="EMBL" id="JARVCO010000010">
    <property type="protein sequence ID" value="MDZ8118684.1"/>
    <property type="molecule type" value="Genomic_DNA"/>
</dbReference>
<evidence type="ECO:0000313" key="2">
    <source>
        <dbReference type="EMBL" id="MDZ8118684.1"/>
    </source>
</evidence>
<dbReference type="Proteomes" id="UP001290861">
    <property type="component" value="Unassembled WGS sequence"/>
</dbReference>
<feature type="transmembrane region" description="Helical" evidence="1">
    <location>
        <begin position="34"/>
        <end position="51"/>
    </location>
</feature>